<sequence>MHNLATILGKALSVPLQSTFRSLSQTPGPAQLKSNIPAPEKYDSKKGPTMKSFILDCKTYFFSNSFSFPLDHSRISFVLMNLKEGQPKKWGQIYLEKLLDGAHEPILESWDAFEAAFLRNWSNLAAAQVAERRLRDLKQSRAASDYATDFRIIANKLEWLDAALIAAFRQGLKAEVRSKLTEFTLHKNITTLDGFISTACLIDDMLFEARQELRKDSNPSTSAPRPAQGRSGDFVSRSVQEQRRKAGECTNFSAFFYLLPLGNRNLILGTPWLILANPDINWRTLEVSLRPPVEVRASEIAPPITSIPEEFKAFQKVFSNNFFTTLPAHCSYDCAIPWEDGKDVPYGPIYPMTLSETAALKEHIDSELAAGNNYPSTSPAGAPVMFVKRADGRLCLVVDYCCLNTITIKDCYALPRQDELIENLCHAKIFTKMDWRNGYNNICIKEVDEWKAAFRTKYGHFGPTVMQFGLSNVPAVFQHFMNSIFRDLLDITVIVYLDNILIFSNSREEHALHVTEVLSHLQKHNLFCNPPKCVFFVTEVTYIVLVVSPEGISMEQEKVKAIQEWPEPKNVKQVQSFLGFANFYCCFVHDFSCLAYPLTSLTQKDQPWVWEAAQREAFHQIKIAISQELVLAHPDESKPYTLETDASGAAMGAVLSQRKDDGCLHPVAFMSASFSPAELNYDTHDKELLAIIRAFEHWRIFLEGTEHPVTVLTDHKNLEYWKPARMFNRRHARWHLVLASHNFVIAYRPGKQSQKPDALSRRADHSEIEPSPQIMLPETQFEGFGAKIATPLLEQIKEALQDDPSPDTVMAAATDPDSMPHSITAKFKDYALQDGLLCQGRIVVPDKPEIKQ</sequence>
<dbReference type="GO" id="GO:0004519">
    <property type="term" value="F:endonuclease activity"/>
    <property type="evidence" value="ECO:0007669"/>
    <property type="project" value="UniProtKB-KW"/>
</dbReference>
<name>M5CA06_THACB</name>
<dbReference type="Pfam" id="PF17919">
    <property type="entry name" value="RT_RNaseH_2"/>
    <property type="match status" value="1"/>
</dbReference>
<proteinExistence type="predicted"/>
<accession>M5CA06</accession>
<organism evidence="6 7">
    <name type="scientific">Thanatephorus cucumeris (strain AG1-IB / isolate 7/3/14)</name>
    <name type="common">Lettuce bottom rot fungus</name>
    <name type="synonym">Rhizoctonia solani</name>
    <dbReference type="NCBI Taxonomy" id="1108050"/>
    <lineage>
        <taxon>Eukaryota</taxon>
        <taxon>Fungi</taxon>
        <taxon>Dikarya</taxon>
        <taxon>Basidiomycota</taxon>
        <taxon>Agaricomycotina</taxon>
        <taxon>Agaricomycetes</taxon>
        <taxon>Cantharellales</taxon>
        <taxon>Ceratobasidiaceae</taxon>
        <taxon>Rhizoctonia</taxon>
        <taxon>Rhizoctonia solani AG-1</taxon>
    </lineage>
</organism>
<feature type="region of interest" description="Disordered" evidence="2">
    <location>
        <begin position="213"/>
        <end position="237"/>
    </location>
</feature>
<keyword evidence="1" id="KW-0511">Multifunctional enzyme</keyword>
<dbReference type="InterPro" id="IPR043128">
    <property type="entry name" value="Rev_trsase/Diguanyl_cyclase"/>
</dbReference>
<dbReference type="Pfam" id="PF03732">
    <property type="entry name" value="Retrotrans_gag"/>
    <property type="match status" value="1"/>
</dbReference>
<feature type="domain" description="Reverse transcriptase" evidence="3">
    <location>
        <begin position="395"/>
        <end position="543"/>
    </location>
</feature>
<dbReference type="CDD" id="cd01647">
    <property type="entry name" value="RT_LTR"/>
    <property type="match status" value="1"/>
</dbReference>
<evidence type="ECO:0000313" key="6">
    <source>
        <dbReference type="EMBL" id="CCO35915.1"/>
    </source>
</evidence>
<dbReference type="Pfam" id="PF00078">
    <property type="entry name" value="RVT_1"/>
    <property type="match status" value="1"/>
</dbReference>
<dbReference type="GO" id="GO:0003964">
    <property type="term" value="F:RNA-directed DNA polymerase activity"/>
    <property type="evidence" value="ECO:0007669"/>
    <property type="project" value="UniProtKB-KW"/>
</dbReference>
<dbReference type="FunFam" id="3.30.70.270:FF:000020">
    <property type="entry name" value="Transposon Tf2-6 polyprotein-like Protein"/>
    <property type="match status" value="1"/>
</dbReference>
<dbReference type="InterPro" id="IPR050951">
    <property type="entry name" value="Retrovirus_Pol_polyprotein"/>
</dbReference>
<gene>
    <name evidence="6" type="ORF">BN14_10036</name>
</gene>
<dbReference type="InterPro" id="IPR041577">
    <property type="entry name" value="RT_RNaseH_2"/>
</dbReference>
<feature type="domain" description="Retrotransposon gag" evidence="4">
    <location>
        <begin position="85"/>
        <end position="173"/>
    </location>
</feature>
<evidence type="ECO:0000259" key="4">
    <source>
        <dbReference type="Pfam" id="PF03732"/>
    </source>
</evidence>
<dbReference type="Gene3D" id="3.10.10.10">
    <property type="entry name" value="HIV Type 1 Reverse Transcriptase, subunit A, domain 1"/>
    <property type="match status" value="1"/>
</dbReference>
<dbReference type="InterPro" id="IPR043502">
    <property type="entry name" value="DNA/RNA_pol_sf"/>
</dbReference>
<dbReference type="PANTHER" id="PTHR37984:SF5">
    <property type="entry name" value="PROTEIN NYNRIN-LIKE"/>
    <property type="match status" value="1"/>
</dbReference>
<dbReference type="AlphaFoldDB" id="M5CA06"/>
<evidence type="ECO:0000256" key="2">
    <source>
        <dbReference type="SAM" id="MobiDB-lite"/>
    </source>
</evidence>
<dbReference type="GO" id="GO:0016787">
    <property type="term" value="F:hydrolase activity"/>
    <property type="evidence" value="ECO:0007669"/>
    <property type="project" value="UniProtKB-KW"/>
</dbReference>
<feature type="domain" description="Reverse transcriptase/retrotransposon-derived protein RNase H-like" evidence="5">
    <location>
        <begin position="610"/>
        <end position="709"/>
    </location>
</feature>
<dbReference type="SUPFAM" id="SSF56672">
    <property type="entry name" value="DNA/RNA polymerases"/>
    <property type="match status" value="1"/>
</dbReference>
<evidence type="ECO:0000259" key="3">
    <source>
        <dbReference type="Pfam" id="PF00078"/>
    </source>
</evidence>
<comment type="caution">
    <text evidence="6">The sequence shown here is derived from an EMBL/GenBank/DDBJ whole genome shotgun (WGS) entry which is preliminary data.</text>
</comment>
<dbReference type="EMBL" id="CAOJ01015260">
    <property type="protein sequence ID" value="CCO35915.1"/>
    <property type="molecule type" value="Genomic_DNA"/>
</dbReference>
<evidence type="ECO:0000313" key="7">
    <source>
        <dbReference type="Proteomes" id="UP000012065"/>
    </source>
</evidence>
<dbReference type="Gene3D" id="3.10.20.370">
    <property type="match status" value="1"/>
</dbReference>
<reference evidence="6 7" key="1">
    <citation type="journal article" date="2013" name="J. Biotechnol.">
        <title>Establishment and interpretation of the genome sequence of the phytopathogenic fungus Rhizoctonia solani AG1-IB isolate 7/3/14.</title>
        <authorList>
            <person name="Wibberg D.W."/>
            <person name="Jelonek L.J."/>
            <person name="Rupp O.R."/>
            <person name="Hennig M.H."/>
            <person name="Eikmeyer F.E."/>
            <person name="Goesmann A.G."/>
            <person name="Hartmann A.H."/>
            <person name="Borriss R.B."/>
            <person name="Grosch R.G."/>
            <person name="Puehler A.P."/>
            <person name="Schlueter A.S."/>
        </authorList>
    </citation>
    <scope>NUCLEOTIDE SEQUENCE [LARGE SCALE GENOMIC DNA]</scope>
    <source>
        <strain evidence="7">AG1-IB / isolate 7/3/14</strain>
    </source>
</reference>
<evidence type="ECO:0000259" key="5">
    <source>
        <dbReference type="Pfam" id="PF17919"/>
    </source>
</evidence>
<dbReference type="Proteomes" id="UP000012065">
    <property type="component" value="Unassembled WGS sequence"/>
</dbReference>
<evidence type="ECO:0000256" key="1">
    <source>
        <dbReference type="ARBA" id="ARBA00023268"/>
    </source>
</evidence>
<dbReference type="PANTHER" id="PTHR37984">
    <property type="entry name" value="PROTEIN CBG26694"/>
    <property type="match status" value="1"/>
</dbReference>
<dbReference type="Gene3D" id="3.30.70.270">
    <property type="match status" value="2"/>
</dbReference>
<dbReference type="InterPro" id="IPR000477">
    <property type="entry name" value="RT_dom"/>
</dbReference>
<dbReference type="HOGENOM" id="CLU_000384_33_0_1"/>
<dbReference type="CDD" id="cd09274">
    <property type="entry name" value="RNase_HI_RT_Ty3"/>
    <property type="match status" value="1"/>
</dbReference>
<protein>
    <submittedName>
        <fullName evidence="6">Retrotransposable element Tf2 155 kDa protein type 2</fullName>
    </submittedName>
</protein>
<dbReference type="FunFam" id="3.10.20.370:FF:000001">
    <property type="entry name" value="Retrovirus-related Pol polyprotein from transposon 17.6-like protein"/>
    <property type="match status" value="1"/>
</dbReference>
<dbReference type="InterPro" id="IPR005162">
    <property type="entry name" value="Retrotrans_gag_dom"/>
</dbReference>